<dbReference type="GO" id="GO:0005759">
    <property type="term" value="C:mitochondrial matrix"/>
    <property type="evidence" value="ECO:0007669"/>
    <property type="project" value="TreeGrafter"/>
</dbReference>
<reference evidence="2" key="1">
    <citation type="submission" date="2016-02" db="EMBL/GenBank/DDBJ databases">
        <title>Draft genome sequence of Microdochium bolleyi, a fungal endophyte of beachgrass.</title>
        <authorList>
            <consortium name="DOE Joint Genome Institute"/>
            <person name="David A.S."/>
            <person name="May G."/>
            <person name="Haridas S."/>
            <person name="Lim J."/>
            <person name="Wang M."/>
            <person name="Labutti K."/>
            <person name="Lipzen A."/>
            <person name="Barry K."/>
            <person name="Grigoriev I.V."/>
        </authorList>
    </citation>
    <scope>NUCLEOTIDE SEQUENCE [LARGE SCALE GENOMIC DNA]</scope>
    <source>
        <strain evidence="2">J235TASD1</strain>
    </source>
</reference>
<dbReference type="GO" id="GO:0033615">
    <property type="term" value="P:mitochondrial proton-transporting ATP synthase complex assembly"/>
    <property type="evidence" value="ECO:0007669"/>
    <property type="project" value="InterPro"/>
</dbReference>
<dbReference type="InterPro" id="IPR039196">
    <property type="entry name" value="Fmc1"/>
</dbReference>
<keyword evidence="2" id="KW-1185">Reference proteome</keyword>
<dbReference type="InParanoid" id="A0A136IZY4"/>
<dbReference type="PANTHER" id="PTHR28015">
    <property type="entry name" value="ATP SYNTHASE ASSEMBLY FACTOR FMC1, MITOCHONDRIAL"/>
    <property type="match status" value="1"/>
</dbReference>
<dbReference type="Pfam" id="PF13233">
    <property type="entry name" value="Complex1_LYR_2"/>
    <property type="match status" value="1"/>
</dbReference>
<dbReference type="AlphaFoldDB" id="A0A136IZY4"/>
<proteinExistence type="predicted"/>
<evidence type="ECO:0000313" key="2">
    <source>
        <dbReference type="Proteomes" id="UP000070501"/>
    </source>
</evidence>
<dbReference type="FunCoup" id="A0A136IZY4">
    <property type="interactions" value="49"/>
</dbReference>
<organism evidence="1 2">
    <name type="scientific">Microdochium bolleyi</name>
    <dbReference type="NCBI Taxonomy" id="196109"/>
    <lineage>
        <taxon>Eukaryota</taxon>
        <taxon>Fungi</taxon>
        <taxon>Dikarya</taxon>
        <taxon>Ascomycota</taxon>
        <taxon>Pezizomycotina</taxon>
        <taxon>Sordariomycetes</taxon>
        <taxon>Xylariomycetidae</taxon>
        <taxon>Xylariales</taxon>
        <taxon>Microdochiaceae</taxon>
        <taxon>Microdochium</taxon>
    </lineage>
</organism>
<accession>A0A136IZY4</accession>
<protein>
    <recommendedName>
        <fullName evidence="3">Complex 1 LYR protein</fullName>
    </recommendedName>
</protein>
<sequence length="105" mass="12307">MVDAAKARALYRALLRELPPRPLVKTQPRSPIHQRLRQGFISENPSARSLAQADQMVQYLRAQRQYTVLLDRYNPGMNMDQEERIRLSARRVGMNMPKEFVNEQK</sequence>
<dbReference type="STRING" id="196109.A0A136IZY4"/>
<name>A0A136IZY4_9PEZI</name>
<dbReference type="Proteomes" id="UP000070501">
    <property type="component" value="Unassembled WGS sequence"/>
</dbReference>
<gene>
    <name evidence="1" type="ORF">Micbo1qcDRAFT_164086</name>
</gene>
<evidence type="ECO:0000313" key="1">
    <source>
        <dbReference type="EMBL" id="KXJ90502.1"/>
    </source>
</evidence>
<dbReference type="OrthoDB" id="15893at2759"/>
<evidence type="ECO:0008006" key="3">
    <source>
        <dbReference type="Google" id="ProtNLM"/>
    </source>
</evidence>
<dbReference type="PANTHER" id="PTHR28015:SF1">
    <property type="entry name" value="ATP SYNTHASE ASSEMBLY FACTOR FMC1, MITOCHONDRIAL"/>
    <property type="match status" value="1"/>
</dbReference>
<dbReference type="EMBL" id="KQ964252">
    <property type="protein sequence ID" value="KXJ90502.1"/>
    <property type="molecule type" value="Genomic_DNA"/>
</dbReference>